<reference evidence="2 3" key="1">
    <citation type="submission" date="2019-07" db="EMBL/GenBank/DDBJ databases">
        <title>Whole genome shotgun sequence of Chitinophaga cymbidii NBRC 109752.</title>
        <authorList>
            <person name="Hosoyama A."/>
            <person name="Uohara A."/>
            <person name="Ohji S."/>
            <person name="Ichikawa N."/>
        </authorList>
    </citation>
    <scope>NUCLEOTIDE SEQUENCE [LARGE SCALE GENOMIC DNA]</scope>
    <source>
        <strain evidence="2 3">NBRC 109752</strain>
    </source>
</reference>
<dbReference type="OrthoDB" id="9811915at2"/>
<dbReference type="Pfam" id="PF13649">
    <property type="entry name" value="Methyltransf_25"/>
    <property type="match status" value="1"/>
</dbReference>
<dbReference type="CDD" id="cd02440">
    <property type="entry name" value="AdoMet_MTases"/>
    <property type="match status" value="1"/>
</dbReference>
<dbReference type="AlphaFoldDB" id="A0A512RQM3"/>
<dbReference type="EMBL" id="BKAU01000005">
    <property type="protein sequence ID" value="GEP98001.1"/>
    <property type="molecule type" value="Genomic_DNA"/>
</dbReference>
<dbReference type="SUPFAM" id="SSF53335">
    <property type="entry name" value="S-adenosyl-L-methionine-dependent methyltransferases"/>
    <property type="match status" value="1"/>
</dbReference>
<protein>
    <recommendedName>
        <fullName evidence="1">Methyltransferase domain-containing protein</fullName>
    </recommendedName>
</protein>
<evidence type="ECO:0000313" key="2">
    <source>
        <dbReference type="EMBL" id="GEP98001.1"/>
    </source>
</evidence>
<sequence>MKTNYQPLAFLQQVIANGGPEVKEYDTLNGIFDQLYRDCSTGRLSAAEMAQLQSSFETEGMENTLHGHCRLKPYGYAGDFMIIDKIYREHVSSDRRFEKWDCYWNNQPATKAVRNRKDYFIRTVLGRLQAAPLRLLNVASGPARDLSEVFTRIPTGALHATCVEADEQAIAYATGLNEDNMRHIRFIHQNIFRFSTDEQFDLVWSAGLFDYFEDSVFVKLLRKFITWTKPGGEVIIGNFSTGNPSRSCMELAGDWYLHHRSAELLVAMAKEAGAAEDDIYVGKELEGVNLFLHVKVR</sequence>
<dbReference type="InterPro" id="IPR041698">
    <property type="entry name" value="Methyltransf_25"/>
</dbReference>
<dbReference type="RefSeq" id="WP_146866119.1">
    <property type="nucleotide sequence ID" value="NZ_BKAU01000005.1"/>
</dbReference>
<comment type="caution">
    <text evidence="2">The sequence shown here is derived from an EMBL/GenBank/DDBJ whole genome shotgun (WGS) entry which is preliminary data.</text>
</comment>
<feature type="domain" description="Methyltransferase" evidence="1">
    <location>
        <begin position="136"/>
        <end position="232"/>
    </location>
</feature>
<accession>A0A512RQM3</accession>
<proteinExistence type="predicted"/>
<dbReference type="Gene3D" id="3.40.50.150">
    <property type="entry name" value="Vaccinia Virus protein VP39"/>
    <property type="match status" value="1"/>
</dbReference>
<gene>
    <name evidence="2" type="ORF">CCY01nite_42610</name>
</gene>
<organism evidence="2 3">
    <name type="scientific">Chitinophaga cymbidii</name>
    <dbReference type="NCBI Taxonomy" id="1096750"/>
    <lineage>
        <taxon>Bacteria</taxon>
        <taxon>Pseudomonadati</taxon>
        <taxon>Bacteroidota</taxon>
        <taxon>Chitinophagia</taxon>
        <taxon>Chitinophagales</taxon>
        <taxon>Chitinophagaceae</taxon>
        <taxon>Chitinophaga</taxon>
    </lineage>
</organism>
<dbReference type="InterPro" id="IPR029063">
    <property type="entry name" value="SAM-dependent_MTases_sf"/>
</dbReference>
<evidence type="ECO:0000259" key="1">
    <source>
        <dbReference type="Pfam" id="PF13649"/>
    </source>
</evidence>
<evidence type="ECO:0000313" key="3">
    <source>
        <dbReference type="Proteomes" id="UP000321436"/>
    </source>
</evidence>
<name>A0A512RQM3_9BACT</name>
<dbReference type="Proteomes" id="UP000321436">
    <property type="component" value="Unassembled WGS sequence"/>
</dbReference>
<keyword evidence="3" id="KW-1185">Reference proteome</keyword>